<dbReference type="Proteomes" id="UP000747542">
    <property type="component" value="Unassembled WGS sequence"/>
</dbReference>
<protein>
    <submittedName>
        <fullName evidence="1">Tigger transposable element-derived protein 1-like 175</fullName>
    </submittedName>
</protein>
<organism evidence="1 2">
    <name type="scientific">Homarus americanus</name>
    <name type="common">American lobster</name>
    <dbReference type="NCBI Taxonomy" id="6706"/>
    <lineage>
        <taxon>Eukaryota</taxon>
        <taxon>Metazoa</taxon>
        <taxon>Ecdysozoa</taxon>
        <taxon>Arthropoda</taxon>
        <taxon>Crustacea</taxon>
        <taxon>Multicrustacea</taxon>
        <taxon>Malacostraca</taxon>
        <taxon>Eumalacostraca</taxon>
        <taxon>Eucarida</taxon>
        <taxon>Decapoda</taxon>
        <taxon>Pleocyemata</taxon>
        <taxon>Astacidea</taxon>
        <taxon>Nephropoidea</taxon>
        <taxon>Nephropidae</taxon>
        <taxon>Homarus</taxon>
    </lineage>
</organism>
<sequence length="177" mass="19711">MEGSHAKLHECSVEESVAECVHDFSDFTDIIAIHPDIASISQEAGLQDVDEDNVAEVLDSHSEKLSTEDLLLLEQQQRGESTGEEENPAPMMLTMKVLSTSIGHLNTAMELLAENDPNINRSLSVRAVVEDMLCYKEVYSESINTCPEVHTQYNTCNQPRHYHKSVFGNVYSSKLNA</sequence>
<evidence type="ECO:0000313" key="1">
    <source>
        <dbReference type="EMBL" id="KAG7157225.1"/>
    </source>
</evidence>
<comment type="caution">
    <text evidence="1">The sequence shown here is derived from an EMBL/GenBank/DDBJ whole genome shotgun (WGS) entry which is preliminary data.</text>
</comment>
<name>A0A8J5JKN5_HOMAM</name>
<proteinExistence type="predicted"/>
<accession>A0A8J5JKN5</accession>
<keyword evidence="2" id="KW-1185">Reference proteome</keyword>
<dbReference type="EMBL" id="JAHLQT010037907">
    <property type="protein sequence ID" value="KAG7157225.1"/>
    <property type="molecule type" value="Genomic_DNA"/>
</dbReference>
<evidence type="ECO:0000313" key="2">
    <source>
        <dbReference type="Proteomes" id="UP000747542"/>
    </source>
</evidence>
<gene>
    <name evidence="1" type="primary">TIGD1-L175</name>
    <name evidence="1" type="ORF">Hamer_G010081</name>
</gene>
<reference evidence="1" key="1">
    <citation type="journal article" date="2021" name="Sci. Adv.">
        <title>The American lobster genome reveals insights on longevity, neural, and immune adaptations.</title>
        <authorList>
            <person name="Polinski J.M."/>
            <person name="Zimin A.V."/>
            <person name="Clark K.F."/>
            <person name="Kohn A.B."/>
            <person name="Sadowski N."/>
            <person name="Timp W."/>
            <person name="Ptitsyn A."/>
            <person name="Khanna P."/>
            <person name="Romanova D.Y."/>
            <person name="Williams P."/>
            <person name="Greenwood S.J."/>
            <person name="Moroz L.L."/>
            <person name="Walt D.R."/>
            <person name="Bodnar A.G."/>
        </authorList>
    </citation>
    <scope>NUCLEOTIDE SEQUENCE</scope>
    <source>
        <strain evidence="1">GMGI-L3</strain>
    </source>
</reference>
<dbReference type="AlphaFoldDB" id="A0A8J5JKN5"/>